<reference evidence="2 3" key="2">
    <citation type="journal article" date="2011" name="ISME J.">
        <title>RNA-seq reveals cooperative metabolic interactions between two termite-gut spirochete species in co-culture.</title>
        <authorList>
            <person name="Rosenthal A.Z."/>
            <person name="Matson E.G."/>
            <person name="Eldar A."/>
            <person name="Leadbetter J.R."/>
        </authorList>
    </citation>
    <scope>NUCLEOTIDE SEQUENCE [LARGE SCALE GENOMIC DNA]</scope>
    <source>
        <strain evidence="3">ATCC BAA-888 / DSM 13862 / ZAS-9</strain>
    </source>
</reference>
<protein>
    <submittedName>
        <fullName evidence="2">Putative oxidoreductase</fullName>
    </submittedName>
</protein>
<gene>
    <name evidence="2" type="ordered locus">TREAZ_2893</name>
</gene>
<feature type="domain" description="Gfo/Idh/MocA-like oxidoreductase N-terminal" evidence="1">
    <location>
        <begin position="8"/>
        <end position="119"/>
    </location>
</feature>
<dbReference type="Pfam" id="PF01408">
    <property type="entry name" value="GFO_IDH_MocA"/>
    <property type="match status" value="1"/>
</dbReference>
<dbReference type="EMBL" id="CP001841">
    <property type="protein sequence ID" value="AEF80642.1"/>
    <property type="molecule type" value="Genomic_DNA"/>
</dbReference>
<dbReference type="InterPro" id="IPR051450">
    <property type="entry name" value="Gfo/Idh/MocA_Oxidoreductases"/>
</dbReference>
<organism evidence="2 3">
    <name type="scientific">Leadbettera azotonutricia (strain ATCC BAA-888 / DSM 13862 / ZAS-9)</name>
    <name type="common">Treponema azotonutricium</name>
    <dbReference type="NCBI Taxonomy" id="545695"/>
    <lineage>
        <taxon>Bacteria</taxon>
        <taxon>Pseudomonadati</taxon>
        <taxon>Spirochaetota</taxon>
        <taxon>Spirochaetia</taxon>
        <taxon>Spirochaetales</taxon>
        <taxon>Breznakiellaceae</taxon>
        <taxon>Leadbettera</taxon>
    </lineage>
</organism>
<dbReference type="STRING" id="545695.TREAZ_2893"/>
<dbReference type="Gene3D" id="3.40.50.720">
    <property type="entry name" value="NAD(P)-binding Rossmann-like Domain"/>
    <property type="match status" value="1"/>
</dbReference>
<sequence>MKHTIVQAGLGSRGKIHLKGILENPDRFELLGIFDPKPEAVKLAVEKFNVKCPVFSSAEEMLSKTKAEVFAFVTHPEIRMEYVKLGAKYNVKGLSFEKPMAVSLADAREMAKICSAHKIKAIISHQQKYMTQMQQMYNVVRSGVIGEPELIRIFMRPWASQLGTHFVDYALWANGGVGAEWVVGHAHGRTKLSDNHPSPDFLFGEARLKNGATLLIESGYLAPFTMSDEEFWCNNRITVYGKHGYAWAETNGCCGFFTPETKGKVELFQYPKFGIQCEDTQTPYYRDFAEWLDDDKKKHSCNIDISLHGFEIIEGLYKSALENIRVDIPIQGEVKDAIAELKRVLPEQNYPAGFKDGAFYKMGNPF</sequence>
<evidence type="ECO:0000313" key="2">
    <source>
        <dbReference type="EMBL" id="AEF80642.1"/>
    </source>
</evidence>
<dbReference type="InParanoid" id="F5YCC0"/>
<dbReference type="PANTHER" id="PTHR43377:SF1">
    <property type="entry name" value="BILIVERDIN REDUCTASE A"/>
    <property type="match status" value="1"/>
</dbReference>
<dbReference type="SUPFAM" id="SSF55347">
    <property type="entry name" value="Glyceraldehyde-3-phosphate dehydrogenase-like, C-terminal domain"/>
    <property type="match status" value="1"/>
</dbReference>
<dbReference type="RefSeq" id="WP_015712648.1">
    <property type="nucleotide sequence ID" value="NC_015577.1"/>
</dbReference>
<evidence type="ECO:0000259" key="1">
    <source>
        <dbReference type="Pfam" id="PF01408"/>
    </source>
</evidence>
<dbReference type="PANTHER" id="PTHR43377">
    <property type="entry name" value="BILIVERDIN REDUCTASE A"/>
    <property type="match status" value="1"/>
</dbReference>
<dbReference type="HOGENOM" id="CLU_753952_0_0_12"/>
<dbReference type="SUPFAM" id="SSF51735">
    <property type="entry name" value="NAD(P)-binding Rossmann-fold domains"/>
    <property type="match status" value="1"/>
</dbReference>
<reference evidence="3" key="1">
    <citation type="submission" date="2009-12" db="EMBL/GenBank/DDBJ databases">
        <title>Complete sequence of Treponema azotonutricium strain ZAS-9.</title>
        <authorList>
            <person name="Tetu S.G."/>
            <person name="Matson E."/>
            <person name="Ren Q."/>
            <person name="Seshadri R."/>
            <person name="Elbourne L."/>
            <person name="Hassan K.A."/>
            <person name="Durkin A."/>
            <person name="Radune D."/>
            <person name="Mohamoud Y."/>
            <person name="Shay R."/>
            <person name="Jin S."/>
            <person name="Zhang X."/>
            <person name="Lucey K."/>
            <person name="Ballor N.R."/>
            <person name="Ottesen E."/>
            <person name="Rosenthal R."/>
            <person name="Allen A."/>
            <person name="Leadbetter J.R."/>
            <person name="Paulsen I.T."/>
        </authorList>
    </citation>
    <scope>NUCLEOTIDE SEQUENCE [LARGE SCALE GENOMIC DNA]</scope>
    <source>
        <strain evidence="3">ATCC BAA-888 / DSM 13862 / ZAS-9</strain>
    </source>
</reference>
<proteinExistence type="predicted"/>
<dbReference type="AlphaFoldDB" id="F5YCC0"/>
<evidence type="ECO:0000313" key="3">
    <source>
        <dbReference type="Proteomes" id="UP000009222"/>
    </source>
</evidence>
<dbReference type="InterPro" id="IPR000683">
    <property type="entry name" value="Gfo/Idh/MocA-like_OxRdtase_N"/>
</dbReference>
<keyword evidence="3" id="KW-1185">Reference proteome</keyword>
<name>F5YCC0_LEAAZ</name>
<dbReference type="KEGG" id="taz:TREAZ_2893"/>
<dbReference type="eggNOG" id="COG0673">
    <property type="taxonomic scope" value="Bacteria"/>
</dbReference>
<dbReference type="Proteomes" id="UP000009222">
    <property type="component" value="Chromosome"/>
</dbReference>
<dbReference type="InterPro" id="IPR036291">
    <property type="entry name" value="NAD(P)-bd_dom_sf"/>
</dbReference>
<dbReference type="Gene3D" id="3.30.360.10">
    <property type="entry name" value="Dihydrodipicolinate Reductase, domain 2"/>
    <property type="match status" value="1"/>
</dbReference>
<dbReference type="GO" id="GO:0000166">
    <property type="term" value="F:nucleotide binding"/>
    <property type="evidence" value="ECO:0007669"/>
    <property type="project" value="InterPro"/>
</dbReference>
<dbReference type="OrthoDB" id="9815825at2"/>
<accession>F5YCC0</accession>